<reference evidence="1 2" key="1">
    <citation type="journal article" date="2014" name="Mol. Plant">
        <title>Chromosome Scale Genome Assembly and Transcriptome Profiling of Nannochloropsis gaditana in Nitrogen Depletion.</title>
        <authorList>
            <person name="Corteggiani Carpinelli E."/>
            <person name="Telatin A."/>
            <person name="Vitulo N."/>
            <person name="Forcato C."/>
            <person name="D'Angelo M."/>
            <person name="Schiavon R."/>
            <person name="Vezzi A."/>
            <person name="Giacometti G.M."/>
            <person name="Morosinotto T."/>
            <person name="Valle G."/>
        </authorList>
    </citation>
    <scope>NUCLEOTIDE SEQUENCE [LARGE SCALE GENOMIC DNA]</scope>
    <source>
        <strain evidence="1 2">B-31</strain>
    </source>
</reference>
<accession>W7TF58</accession>
<proteinExistence type="predicted"/>
<sequence>MSLYFDKDHALRLLTACKNDDVATLAAMINEDPALLLFETTTGKESAPLRWPAALWGVLVWSECSWTPGQTPAKRTAAV</sequence>
<evidence type="ECO:0000313" key="1">
    <source>
        <dbReference type="EMBL" id="EWM24797.1"/>
    </source>
</evidence>
<protein>
    <submittedName>
        <fullName evidence="1">Uncharacterized protein</fullName>
    </submittedName>
</protein>
<comment type="caution">
    <text evidence="1">The sequence shown here is derived from an EMBL/GenBank/DDBJ whole genome shotgun (WGS) entry which is preliminary data.</text>
</comment>
<organism evidence="1 2">
    <name type="scientific">Nannochloropsis gaditana</name>
    <dbReference type="NCBI Taxonomy" id="72520"/>
    <lineage>
        <taxon>Eukaryota</taxon>
        <taxon>Sar</taxon>
        <taxon>Stramenopiles</taxon>
        <taxon>Ochrophyta</taxon>
        <taxon>Eustigmatophyceae</taxon>
        <taxon>Eustigmatales</taxon>
        <taxon>Monodopsidaceae</taxon>
        <taxon>Nannochloropsis</taxon>
    </lineage>
</organism>
<dbReference type="AlphaFoldDB" id="W7TF58"/>
<gene>
    <name evidence="1" type="ORF">Naga_100354g4</name>
</gene>
<dbReference type="OrthoDB" id="539213at2759"/>
<evidence type="ECO:0000313" key="2">
    <source>
        <dbReference type="Proteomes" id="UP000019335"/>
    </source>
</evidence>
<keyword evidence="2" id="KW-1185">Reference proteome</keyword>
<name>W7TF58_9STRA</name>
<dbReference type="Proteomes" id="UP000019335">
    <property type="component" value="Chromosome 13"/>
</dbReference>
<dbReference type="EMBL" id="AZIL01001105">
    <property type="protein sequence ID" value="EWM24797.1"/>
    <property type="molecule type" value="Genomic_DNA"/>
</dbReference>